<dbReference type="PANTHER" id="PTHR33112">
    <property type="entry name" value="DOMAIN PROTEIN, PUTATIVE-RELATED"/>
    <property type="match status" value="1"/>
</dbReference>
<dbReference type="InterPro" id="IPR010730">
    <property type="entry name" value="HET"/>
</dbReference>
<dbReference type="PANTHER" id="PTHR33112:SF16">
    <property type="entry name" value="HETEROKARYON INCOMPATIBILITY DOMAIN-CONTAINING PROTEIN"/>
    <property type="match status" value="1"/>
</dbReference>
<dbReference type="AlphaFoldDB" id="A0AA39WP97"/>
<gene>
    <name evidence="2" type="ORF">B0T14DRAFT_565792</name>
</gene>
<organism evidence="2 3">
    <name type="scientific">Immersiella caudata</name>
    <dbReference type="NCBI Taxonomy" id="314043"/>
    <lineage>
        <taxon>Eukaryota</taxon>
        <taxon>Fungi</taxon>
        <taxon>Dikarya</taxon>
        <taxon>Ascomycota</taxon>
        <taxon>Pezizomycotina</taxon>
        <taxon>Sordariomycetes</taxon>
        <taxon>Sordariomycetidae</taxon>
        <taxon>Sordariales</taxon>
        <taxon>Lasiosphaeriaceae</taxon>
        <taxon>Immersiella</taxon>
    </lineage>
</organism>
<sequence length="652" mass="73189">MSKRGSEAEIDDKDVCAFCSELISATRSTSGQPIKHAHHATFALLSLSAKICPLCDLIASQWSSTKATVARHGVSEEAFEVKQPAFEPTLETTEAHRMDSGVSWASMMANLHTNEIAFTMCSNFTLTTCSSKDPASALSPWRTPAPTFEDRVVTIQSWLNRCSTHIECRPVPYAPLRLLSIDLKCGPLRLVSRDTAADMTKYATLSYCWGNSLPLRTTRETLPHFRDEIPPDLIPPTWADAIRIARAVRIPYIWIDALCIVQDDEVEWQREVGHMADIYQGSFLTIAAVQAADSSEGCFPSHASRPQDNDLFFRMRPDDATGHRSFVRAYTGSIRNRAIDAPLSNRGWTLQEQILSPRLLHCMQPEMHWQCRAGYQTEGGITIPLSNMLMQGRSLTVPHGLPVGDPSYGDAWRNIVGGYSHRDFTYPRDRIPAFAGITRYYSLLLDDVPLLGLWRKSFARDLSFMRSTDPSEVFSNLRLPSWSWFACPGSVFYGFWGGYQPEDEPVIDALSLLSWDVQWEGVPLASQVRSAHVIVMGPVREIRIVPFELGNRHKPPYLQVFDEDLKQTATSRFPWRCAGEFDAGRVTTPGTYLCLLLFHTKRTEKALEVFLILEPTETESGEEVKFRRVGVAKITGDSPTFDLGNTRSLTLV</sequence>
<protein>
    <submittedName>
        <fullName evidence="2">Heterokaryon incompatibility protein-domain-containing protein</fullName>
    </submittedName>
</protein>
<proteinExistence type="predicted"/>
<evidence type="ECO:0000313" key="2">
    <source>
        <dbReference type="EMBL" id="KAK0618885.1"/>
    </source>
</evidence>
<dbReference type="Proteomes" id="UP001175000">
    <property type="component" value="Unassembled WGS sequence"/>
</dbReference>
<comment type="caution">
    <text evidence="2">The sequence shown here is derived from an EMBL/GenBank/DDBJ whole genome shotgun (WGS) entry which is preliminary data.</text>
</comment>
<reference evidence="2" key="1">
    <citation type="submission" date="2023-06" db="EMBL/GenBank/DDBJ databases">
        <title>Genome-scale phylogeny and comparative genomics of the fungal order Sordariales.</title>
        <authorList>
            <consortium name="Lawrence Berkeley National Laboratory"/>
            <person name="Hensen N."/>
            <person name="Bonometti L."/>
            <person name="Westerberg I."/>
            <person name="Brannstrom I.O."/>
            <person name="Guillou S."/>
            <person name="Cros-Aarteil S."/>
            <person name="Calhoun S."/>
            <person name="Haridas S."/>
            <person name="Kuo A."/>
            <person name="Mondo S."/>
            <person name="Pangilinan J."/>
            <person name="Riley R."/>
            <person name="Labutti K."/>
            <person name="Andreopoulos B."/>
            <person name="Lipzen A."/>
            <person name="Chen C."/>
            <person name="Yanf M."/>
            <person name="Daum C."/>
            <person name="Ng V."/>
            <person name="Clum A."/>
            <person name="Steindorff A."/>
            <person name="Ohm R."/>
            <person name="Martin F."/>
            <person name="Silar P."/>
            <person name="Natvig D."/>
            <person name="Lalanne C."/>
            <person name="Gautier V."/>
            <person name="Ament-Velasquez S.L."/>
            <person name="Kruys A."/>
            <person name="Hutchinson M.I."/>
            <person name="Powell A.J."/>
            <person name="Barry K."/>
            <person name="Miller A.N."/>
            <person name="Grigoriev I.V."/>
            <person name="Debuchy R."/>
            <person name="Gladieux P."/>
            <person name="Thoren M.H."/>
            <person name="Johannesson H."/>
        </authorList>
    </citation>
    <scope>NUCLEOTIDE SEQUENCE</scope>
    <source>
        <strain evidence="2">CBS 606.72</strain>
    </source>
</reference>
<dbReference type="EMBL" id="JAULSU010000004">
    <property type="protein sequence ID" value="KAK0618885.1"/>
    <property type="molecule type" value="Genomic_DNA"/>
</dbReference>
<evidence type="ECO:0000313" key="3">
    <source>
        <dbReference type="Proteomes" id="UP001175000"/>
    </source>
</evidence>
<feature type="domain" description="Heterokaryon incompatibility" evidence="1">
    <location>
        <begin position="202"/>
        <end position="352"/>
    </location>
</feature>
<keyword evidence="3" id="KW-1185">Reference proteome</keyword>
<evidence type="ECO:0000259" key="1">
    <source>
        <dbReference type="Pfam" id="PF06985"/>
    </source>
</evidence>
<name>A0AA39WP97_9PEZI</name>
<accession>A0AA39WP97</accession>
<dbReference type="Pfam" id="PF06985">
    <property type="entry name" value="HET"/>
    <property type="match status" value="1"/>
</dbReference>